<dbReference type="GO" id="GO:0005634">
    <property type="term" value="C:nucleus"/>
    <property type="evidence" value="ECO:0007669"/>
    <property type="project" value="TreeGrafter"/>
</dbReference>
<dbReference type="GO" id="GO:0003906">
    <property type="term" value="F:DNA-(apurinic or apyrimidinic site) endonuclease activity"/>
    <property type="evidence" value="ECO:0007669"/>
    <property type="project" value="TreeGrafter"/>
</dbReference>
<feature type="binding site" evidence="10">
    <location>
        <position position="288"/>
    </location>
    <ligand>
        <name>Mg(2+)</name>
        <dbReference type="ChEBI" id="CHEBI:18420"/>
        <label>1</label>
    </ligand>
</feature>
<gene>
    <name evidence="16" type="ORF">INT45_011741</name>
</gene>
<evidence type="ECO:0000256" key="3">
    <source>
        <dbReference type="ARBA" id="ARBA00022723"/>
    </source>
</evidence>
<keyword evidence="6" id="KW-0862">Zinc</keyword>
<keyword evidence="5" id="KW-0378">Hydrolase</keyword>
<keyword evidence="13" id="KW-0227">DNA damage</keyword>
<dbReference type="Pfam" id="PF03372">
    <property type="entry name" value="Exo_endo_phos"/>
    <property type="match status" value="1"/>
</dbReference>
<accession>A0A8H7S9G1</accession>
<dbReference type="FunFam" id="3.60.10.10:FF:000079">
    <property type="entry name" value="DNA-(apurinic or apyrimidinic site) lyase"/>
    <property type="match status" value="1"/>
</dbReference>
<evidence type="ECO:0000313" key="17">
    <source>
        <dbReference type="Proteomes" id="UP000646827"/>
    </source>
</evidence>
<dbReference type="Gene3D" id="3.60.10.10">
    <property type="entry name" value="Endonuclease/exonuclease/phosphatase"/>
    <property type="match status" value="1"/>
</dbReference>
<dbReference type="PROSITE" id="PS51999">
    <property type="entry name" value="ZF_GRF"/>
    <property type="match status" value="1"/>
</dbReference>
<keyword evidence="13" id="KW-0234">DNA repair</keyword>
<dbReference type="PROSITE" id="PS00728">
    <property type="entry name" value="AP_NUCLEASE_F1_3"/>
    <property type="match status" value="1"/>
</dbReference>
<feature type="site" description="Transition state stabilizer" evidence="11">
    <location>
        <position position="186"/>
    </location>
</feature>
<dbReference type="GO" id="GO:0008081">
    <property type="term" value="F:phosphoric diester hydrolase activity"/>
    <property type="evidence" value="ECO:0007669"/>
    <property type="project" value="TreeGrafter"/>
</dbReference>
<dbReference type="InterPro" id="IPR005135">
    <property type="entry name" value="Endo/exonuclease/phosphatase"/>
</dbReference>
<feature type="binding site" evidence="10">
    <location>
        <position position="10"/>
    </location>
    <ligand>
        <name>Mg(2+)</name>
        <dbReference type="ChEBI" id="CHEBI:18420"/>
        <label>1</label>
    </ligand>
</feature>
<sequence>YGAMRILTWNINGLATTLHYHPWSETKSYKILFDTLEADIICLQEIKCQRSKLTSDMAVVPGYDAYFSFSKIKLGYSGVAIYVKQPLQPRWTEEGITGVLNSKIHDDPEFDSFLKSSLSTDPLALDAEGRCIIMDFNAFILFNIYFPNDSGETRIDFKMDYHRCVRRRMDDYLKQGRQVILVGDINAVHEELDHCDPKKSMKEHELLNFKDLPQRTWLDQLIVPKGPLVDICRKYHPGRKGMFTCWNTRMNSRPSNYGTRIDYILASTGIEEWFKNADIRPDILGSDHCPVYVDFHDQIHYKEGSLIPIKDVLKSDSIEQSVLFTRNYEEFSDKQKKLSSWFGKGSIPLASTSSSTQSKSTSNTTATITTASTIRQQQQKQQKSVDNIPANSLSKKRKSTSMTQNASPNKGQRLLKSFFGADNSASEINSKRKEKLTLSPTESVESSMTTTTTNSTEKDEDIDIDSLMNEAKGRQDTKQSWNSLFTPRSAPLCRLHQEPSKLMTVTKKGPNQGRQFYVCSRPFGSNDISTTNEYQCDFFQWKHESNNNGKLLFK</sequence>
<dbReference type="InterPro" id="IPR010666">
    <property type="entry name" value="Znf_GRF"/>
</dbReference>
<dbReference type="Proteomes" id="UP000646827">
    <property type="component" value="Unassembled WGS sequence"/>
</dbReference>
<feature type="non-terminal residue" evidence="16">
    <location>
        <position position="1"/>
    </location>
</feature>
<keyword evidence="17" id="KW-1185">Reference proteome</keyword>
<evidence type="ECO:0000256" key="13">
    <source>
        <dbReference type="RuleBase" id="RU362131"/>
    </source>
</evidence>
<feature type="compositionally biased region" description="Low complexity" evidence="14">
    <location>
        <begin position="439"/>
        <end position="455"/>
    </location>
</feature>
<organism evidence="16 17">
    <name type="scientific">Circinella minor</name>
    <dbReference type="NCBI Taxonomy" id="1195481"/>
    <lineage>
        <taxon>Eukaryota</taxon>
        <taxon>Fungi</taxon>
        <taxon>Fungi incertae sedis</taxon>
        <taxon>Mucoromycota</taxon>
        <taxon>Mucoromycotina</taxon>
        <taxon>Mucoromycetes</taxon>
        <taxon>Mucorales</taxon>
        <taxon>Lichtheimiaceae</taxon>
        <taxon>Circinella</taxon>
    </lineage>
</organism>
<name>A0A8H7S9G1_9FUNG</name>
<feature type="binding site" evidence="10">
    <location>
        <position position="45"/>
    </location>
    <ligand>
        <name>Mg(2+)</name>
        <dbReference type="ChEBI" id="CHEBI:18420"/>
        <label>1</label>
    </ligand>
</feature>
<keyword evidence="4 12" id="KW-0863">Zinc-finger</keyword>
<reference evidence="16 17" key="1">
    <citation type="submission" date="2020-12" db="EMBL/GenBank/DDBJ databases">
        <title>Metabolic potential, ecology and presence of endohyphal bacteria is reflected in genomic diversity of Mucoromycotina.</title>
        <authorList>
            <person name="Muszewska A."/>
            <person name="Okrasinska A."/>
            <person name="Steczkiewicz K."/>
            <person name="Drgas O."/>
            <person name="Orlowska M."/>
            <person name="Perlinska-Lenart U."/>
            <person name="Aleksandrzak-Piekarczyk T."/>
            <person name="Szatraj K."/>
            <person name="Zielenkiewicz U."/>
            <person name="Pilsyk S."/>
            <person name="Malc E."/>
            <person name="Mieczkowski P."/>
            <person name="Kruszewska J.S."/>
            <person name="Biernat P."/>
            <person name="Pawlowska J."/>
        </authorList>
    </citation>
    <scope>NUCLEOTIDE SEQUENCE [LARGE SCALE GENOMIC DNA]</scope>
    <source>
        <strain evidence="16 17">CBS 142.35</strain>
    </source>
</reference>
<dbReference type="GO" id="GO:0006284">
    <property type="term" value="P:base-excision repair"/>
    <property type="evidence" value="ECO:0007669"/>
    <property type="project" value="TreeGrafter"/>
</dbReference>
<dbReference type="EMBL" id="JAEPRB010000020">
    <property type="protein sequence ID" value="KAG2226124.1"/>
    <property type="molecule type" value="Genomic_DNA"/>
</dbReference>
<feature type="site" description="Interaction with DNA substrate" evidence="11">
    <location>
        <position position="288"/>
    </location>
</feature>
<evidence type="ECO:0000313" key="16">
    <source>
        <dbReference type="EMBL" id="KAG2226124.1"/>
    </source>
</evidence>
<dbReference type="Pfam" id="PF06839">
    <property type="entry name" value="Zn_ribbon_GRF"/>
    <property type="match status" value="1"/>
</dbReference>
<dbReference type="InterPro" id="IPR020847">
    <property type="entry name" value="AP_endonuclease_F1_BS"/>
</dbReference>
<feature type="active site" evidence="9">
    <location>
        <position position="145"/>
    </location>
</feature>
<feature type="site" description="Important for catalytic activity" evidence="11">
    <location>
        <position position="262"/>
    </location>
</feature>
<dbReference type="OrthoDB" id="391817at2759"/>
<feature type="compositionally biased region" description="Polar residues" evidence="14">
    <location>
        <begin position="400"/>
        <end position="410"/>
    </location>
</feature>
<evidence type="ECO:0000256" key="14">
    <source>
        <dbReference type="SAM" id="MobiDB-lite"/>
    </source>
</evidence>
<proteinExistence type="inferred from homology"/>
<feature type="active site" description="Proton acceptor" evidence="9">
    <location>
        <position position="288"/>
    </location>
</feature>
<evidence type="ECO:0000256" key="11">
    <source>
        <dbReference type="PIRSR" id="PIRSR604808-3"/>
    </source>
</evidence>
<feature type="domain" description="GRF-type" evidence="15">
    <location>
        <begin position="493"/>
        <end position="545"/>
    </location>
</feature>
<evidence type="ECO:0000259" key="15">
    <source>
        <dbReference type="PROSITE" id="PS51999"/>
    </source>
</evidence>
<dbReference type="AlphaFoldDB" id="A0A8H7S9G1"/>
<dbReference type="GO" id="GO:0003677">
    <property type="term" value="F:DNA binding"/>
    <property type="evidence" value="ECO:0007669"/>
    <property type="project" value="InterPro"/>
</dbReference>
<feature type="region of interest" description="Disordered" evidence="14">
    <location>
        <begin position="372"/>
        <end position="412"/>
    </location>
</feature>
<protein>
    <recommendedName>
        <fullName evidence="13">DNA-(apurinic or apyrimidinic site) endonuclease</fullName>
        <ecNumber evidence="13">3.1.-.-</ecNumber>
    </recommendedName>
</protein>
<keyword evidence="7 10" id="KW-0460">Magnesium</keyword>
<evidence type="ECO:0000256" key="9">
    <source>
        <dbReference type="PIRSR" id="PIRSR604808-1"/>
    </source>
</evidence>
<dbReference type="InterPro" id="IPR004808">
    <property type="entry name" value="AP_endonuc_1"/>
</dbReference>
<feature type="binding site" evidence="10">
    <location>
        <position position="184"/>
    </location>
    <ligand>
        <name>Mg(2+)</name>
        <dbReference type="ChEBI" id="CHEBI:18420"/>
        <label>1</label>
    </ligand>
</feature>
<evidence type="ECO:0000256" key="8">
    <source>
        <dbReference type="ARBA" id="ARBA00023242"/>
    </source>
</evidence>
<feature type="binding site" evidence="10">
    <location>
        <position position="287"/>
    </location>
    <ligand>
        <name>Mg(2+)</name>
        <dbReference type="ChEBI" id="CHEBI:18420"/>
        <label>1</label>
    </ligand>
</feature>
<dbReference type="InterPro" id="IPR020848">
    <property type="entry name" value="AP_endonuclease_F1_CS"/>
</dbReference>
<dbReference type="GO" id="GO:0008311">
    <property type="term" value="F:double-stranded DNA 3'-5' DNA exonuclease activity"/>
    <property type="evidence" value="ECO:0007669"/>
    <property type="project" value="TreeGrafter"/>
</dbReference>
<dbReference type="PROSITE" id="PS51435">
    <property type="entry name" value="AP_NUCLEASE_F1_4"/>
    <property type="match status" value="1"/>
</dbReference>
<feature type="region of interest" description="Disordered" evidence="14">
    <location>
        <begin position="426"/>
        <end position="458"/>
    </location>
</feature>
<evidence type="ECO:0000256" key="1">
    <source>
        <dbReference type="ARBA" id="ARBA00001936"/>
    </source>
</evidence>
<evidence type="ECO:0000256" key="12">
    <source>
        <dbReference type="PROSITE-ProRule" id="PRU01343"/>
    </source>
</evidence>
<keyword evidence="10" id="KW-0464">Manganese</keyword>
<dbReference type="PROSITE" id="PS00726">
    <property type="entry name" value="AP_NUCLEASE_F1_1"/>
    <property type="match status" value="1"/>
</dbReference>
<dbReference type="EC" id="3.1.-.-" evidence="13"/>
<dbReference type="InterPro" id="IPR036691">
    <property type="entry name" value="Endo/exonu/phosph_ase_sf"/>
</dbReference>
<keyword evidence="8" id="KW-0539">Nucleus</keyword>
<dbReference type="PANTHER" id="PTHR22748">
    <property type="entry name" value="AP ENDONUCLEASE"/>
    <property type="match status" value="1"/>
</dbReference>
<evidence type="ECO:0000256" key="2">
    <source>
        <dbReference type="ARBA" id="ARBA00007092"/>
    </source>
</evidence>
<feature type="binding site" evidence="10">
    <location>
        <position position="186"/>
    </location>
    <ligand>
        <name>Mg(2+)</name>
        <dbReference type="ChEBI" id="CHEBI:18420"/>
        <label>1</label>
    </ligand>
</feature>
<evidence type="ECO:0000256" key="10">
    <source>
        <dbReference type="PIRSR" id="PIRSR604808-2"/>
    </source>
</evidence>
<feature type="active site" description="Proton donor/acceptor" evidence="9">
    <location>
        <position position="184"/>
    </location>
</feature>
<evidence type="ECO:0000256" key="6">
    <source>
        <dbReference type="ARBA" id="ARBA00022833"/>
    </source>
</evidence>
<comment type="caution">
    <text evidence="16">The sequence shown here is derived from an EMBL/GenBank/DDBJ whole genome shotgun (WGS) entry which is preliminary data.</text>
</comment>
<dbReference type="SUPFAM" id="SSF56219">
    <property type="entry name" value="DNase I-like"/>
    <property type="match status" value="1"/>
</dbReference>
<comment type="similarity">
    <text evidence="2 13">Belongs to the DNA repair enzymes AP/ExoA family.</text>
</comment>
<feature type="compositionally biased region" description="Low complexity" evidence="14">
    <location>
        <begin position="372"/>
        <end position="382"/>
    </location>
</feature>
<evidence type="ECO:0000256" key="7">
    <source>
        <dbReference type="ARBA" id="ARBA00022842"/>
    </source>
</evidence>
<dbReference type="GO" id="GO:0008270">
    <property type="term" value="F:zinc ion binding"/>
    <property type="evidence" value="ECO:0007669"/>
    <property type="project" value="UniProtKB-KW"/>
</dbReference>
<evidence type="ECO:0000256" key="4">
    <source>
        <dbReference type="ARBA" id="ARBA00022771"/>
    </source>
</evidence>
<dbReference type="PANTHER" id="PTHR22748:SF4">
    <property type="entry name" value="DNA-(APURINIC OR APYRIMIDINIC SITE) ENDONUCLEASE 2"/>
    <property type="match status" value="1"/>
</dbReference>
<comment type="cofactor">
    <cofactor evidence="10 13">
        <name>Mg(2+)</name>
        <dbReference type="ChEBI" id="CHEBI:18420"/>
    </cofactor>
    <cofactor evidence="10 13">
        <name>Mn(2+)</name>
        <dbReference type="ChEBI" id="CHEBI:29035"/>
    </cofactor>
    <text evidence="10 13">Probably binds two magnesium or manganese ions per subunit.</text>
</comment>
<dbReference type="CDD" id="cd09088">
    <property type="entry name" value="Ape2-like_AP-endo"/>
    <property type="match status" value="1"/>
</dbReference>
<dbReference type="NCBIfam" id="TIGR00633">
    <property type="entry name" value="xth"/>
    <property type="match status" value="1"/>
</dbReference>
<evidence type="ECO:0000256" key="5">
    <source>
        <dbReference type="ARBA" id="ARBA00022801"/>
    </source>
</evidence>
<comment type="cofactor">
    <cofactor evidence="1">
        <name>Mn(2+)</name>
        <dbReference type="ChEBI" id="CHEBI:29035"/>
    </cofactor>
</comment>
<keyword evidence="3 10" id="KW-0479">Metal-binding</keyword>